<accession>A0A0F9GF38</accession>
<proteinExistence type="predicted"/>
<comment type="caution">
    <text evidence="1">The sequence shown here is derived from an EMBL/GenBank/DDBJ whole genome shotgun (WGS) entry which is preliminary data.</text>
</comment>
<evidence type="ECO:0000313" key="1">
    <source>
        <dbReference type="EMBL" id="KKL89171.1"/>
    </source>
</evidence>
<gene>
    <name evidence="1" type="ORF">LCGC14_1917360</name>
</gene>
<dbReference type="EMBL" id="LAZR01020363">
    <property type="protein sequence ID" value="KKL89171.1"/>
    <property type="molecule type" value="Genomic_DNA"/>
</dbReference>
<evidence type="ECO:0008006" key="2">
    <source>
        <dbReference type="Google" id="ProtNLM"/>
    </source>
</evidence>
<sequence>MKIKNEFYFAPGILLKDIDKKNVINAFSDRIEKWYFEPIKIMNNKKLGFAATALIASVIDILAKTSIHDLNNHNNMKKYTEWIRDKFKFTEDDALSFYIHFRCGLLHSGCIESGGYINYEETSFYRKYKDSLIINPELLCIKLKKVFSEFIKNEDPEDLINYLKGKLEEVSDL</sequence>
<organism evidence="1">
    <name type="scientific">marine sediment metagenome</name>
    <dbReference type="NCBI Taxonomy" id="412755"/>
    <lineage>
        <taxon>unclassified sequences</taxon>
        <taxon>metagenomes</taxon>
        <taxon>ecological metagenomes</taxon>
    </lineage>
</organism>
<reference evidence="1" key="1">
    <citation type="journal article" date="2015" name="Nature">
        <title>Complex archaea that bridge the gap between prokaryotes and eukaryotes.</title>
        <authorList>
            <person name="Spang A."/>
            <person name="Saw J.H."/>
            <person name="Jorgensen S.L."/>
            <person name="Zaremba-Niedzwiedzka K."/>
            <person name="Martijn J."/>
            <person name="Lind A.E."/>
            <person name="van Eijk R."/>
            <person name="Schleper C."/>
            <person name="Guy L."/>
            <person name="Ettema T.J."/>
        </authorList>
    </citation>
    <scope>NUCLEOTIDE SEQUENCE</scope>
</reference>
<protein>
    <recommendedName>
        <fullName evidence="2">Apea-like HEPN domain-containing protein</fullName>
    </recommendedName>
</protein>
<dbReference type="AlphaFoldDB" id="A0A0F9GF38"/>
<name>A0A0F9GF38_9ZZZZ</name>